<accession>A0A9P8CM03</accession>
<dbReference type="Pfam" id="PF25782">
    <property type="entry name" value="TPR_CAND1"/>
    <property type="match status" value="1"/>
</dbReference>
<feature type="region of interest" description="Disordered" evidence="4">
    <location>
        <begin position="473"/>
        <end position="513"/>
    </location>
</feature>
<gene>
    <name evidence="6" type="ORF">F5Z01DRAFT_234074</name>
</gene>
<protein>
    <submittedName>
        <fullName evidence="6">Armadillo-type protein</fullName>
    </submittedName>
</protein>
<comment type="caution">
    <text evidence="6">The sequence shown here is derived from an EMBL/GenBank/DDBJ whole genome shotgun (WGS) entry which is preliminary data.</text>
</comment>
<comment type="similarity">
    <text evidence="1">Belongs to the CAND family.</text>
</comment>
<dbReference type="Pfam" id="PF08623">
    <property type="entry name" value="TIP120"/>
    <property type="match status" value="1"/>
</dbReference>
<keyword evidence="3" id="KW-0833">Ubl conjugation pathway</keyword>
<evidence type="ECO:0000259" key="5">
    <source>
        <dbReference type="Pfam" id="PF08623"/>
    </source>
</evidence>
<proteinExistence type="inferred from homology"/>
<evidence type="ECO:0000256" key="3">
    <source>
        <dbReference type="ARBA" id="ARBA00022786"/>
    </source>
</evidence>
<evidence type="ECO:0000256" key="4">
    <source>
        <dbReference type="SAM" id="MobiDB-lite"/>
    </source>
</evidence>
<sequence length="1355" mass="145866">MAAPQQASPQAVMNLIGKLNETDPDLRFMSLNDLLQLLNNAKADFLHHDYNTAARAVDNVIKTLDDQNGEVQNLAIKCLGPLVKKVPSSIIAPMIDKLSQLKLKNAVDTAVPSLALRTVITALPRPTPGTPSNSDVQESYKAISRVLIPRLLGPGPNTKVPQTQHAALPPVPAGMLEVEGDARGDAIDVMIEVVRCFGPMLEQVEVEAMQEITINILGNEKATSVVKKRAVVAVSMLAVYLTEQHLQETVERIAQSLRHPDLAPVARKLYISILGSMARSVPVRFGRHVGSTAPLILEALSASELKKHMQKVSEGEDIGLEFNEVREAALVTIEAFLAACPQDTKSFTDELIACCLRYLKYDPNYAMNGDDEMEVDEEDDDMDEDEDDDFDEDDTFDDDDDDASWKVRRCAAKALYTLIATRGSGELLENGVLYKQAAPPLVKRIDEREENVRLEVLSTLSLLVRRTGEGLHATDLGSDELEPEVSAQVPVSRKRRRQSSVGGSAQPLEVPGSRSPILDKIPLSGPQADLASLVPSIIKAATKHLKGKAVPTKQAIIRLLDDTVSVQRGGLTDHLSAVIGPVVEAAKASGSGTVASAAGGTSTSASATPSTLKVEALRLISDIAKTHSSASLQAYLPDIVAGVKVAVQDRFYKISSEAIRTIEELIKATTPPRAKGTSQNHKTEINALFDIVMERSSSNDADAEVRQRALHALGVLVSRTSTGEGDTLLATDKRNAALAVVQERLKNETSRLAAVRAVDQVAATAQAGQLQGAWVREVALELAVQLRKSNRSLRGSSIVALKHLILAPASRGNLDDATIHGLVDQLLPSITNGDTHLLGPSLVILAHLVPDHAELVMTQEMVVALSALLTSPSASIVCDAIIELVTSAGKAGAGAPLMKALLQDVSIKGDTAVVGKVIGSLLVVSDGALAGVTVDSFVGELGTSRKNKDDSRLSLALAVLGEAGRGLGSSSPLKPNLFLEQFGSEPDKVSLSAALALGRAGSGNVGTYLPTILETMTSGGNTQYLLVQSLKEILLSITSLSAEIRGYASGIWDKLLQASEHADNKIVCAECAGRLVILSPAEFGPRLQTLLSDDSLAVRGMAVQAIRYTLPESEEGFDAILRNSLVDMLLMVLQDQDMEVRRLGMTTLNSATHNKPDLVLPHLGRLVPFVLEESVIKPALIREVKLGPFTHTVDDGLEVRKSAYETLYALMETAFSRINHIDFYDRVVAGLKDDNDIRQLCNLMITKLSVIDPEETARRLDSIAEAYRAVLSVKLKENAVKQDIEKQEEANKSVLRVTLLLGDKMKALTGNAGAATSNAGAAGTWLAYWEWVNKDYEKQLRALREEKRELQTRMV</sequence>
<feature type="compositionally biased region" description="Acidic residues" evidence="4">
    <location>
        <begin position="369"/>
        <end position="401"/>
    </location>
</feature>
<dbReference type="SUPFAM" id="SSF48371">
    <property type="entry name" value="ARM repeat"/>
    <property type="match status" value="1"/>
</dbReference>
<name>A0A9P8CM03_9HYPO</name>
<feature type="domain" description="TATA-binding protein interacting (TIP20)" evidence="5">
    <location>
        <begin position="1158"/>
        <end position="1333"/>
    </location>
</feature>
<dbReference type="InterPro" id="IPR013932">
    <property type="entry name" value="TATA-bd_TIP120"/>
</dbReference>
<dbReference type="Proteomes" id="UP000887229">
    <property type="component" value="Unassembled WGS sequence"/>
</dbReference>
<dbReference type="PANTHER" id="PTHR12696">
    <property type="entry name" value="TIP120"/>
    <property type="match status" value="1"/>
</dbReference>
<evidence type="ECO:0000313" key="6">
    <source>
        <dbReference type="EMBL" id="KAG9252164.1"/>
    </source>
</evidence>
<dbReference type="GO" id="GO:0010265">
    <property type="term" value="P:SCF complex assembly"/>
    <property type="evidence" value="ECO:0007669"/>
    <property type="project" value="InterPro"/>
</dbReference>
<dbReference type="InterPro" id="IPR011989">
    <property type="entry name" value="ARM-like"/>
</dbReference>
<evidence type="ECO:0000313" key="7">
    <source>
        <dbReference type="Proteomes" id="UP000887229"/>
    </source>
</evidence>
<dbReference type="GeneID" id="70289244"/>
<evidence type="ECO:0000256" key="1">
    <source>
        <dbReference type="ARBA" id="ARBA00007657"/>
    </source>
</evidence>
<dbReference type="EMBL" id="MU251263">
    <property type="protein sequence ID" value="KAG9252164.1"/>
    <property type="molecule type" value="Genomic_DNA"/>
</dbReference>
<feature type="region of interest" description="Disordered" evidence="4">
    <location>
        <begin position="368"/>
        <end position="401"/>
    </location>
</feature>
<dbReference type="OrthoDB" id="6260732at2759"/>
<dbReference type="Gene3D" id="1.25.10.10">
    <property type="entry name" value="Leucine-rich Repeat Variant"/>
    <property type="match status" value="1"/>
</dbReference>
<keyword evidence="2" id="KW-0677">Repeat</keyword>
<organism evidence="6 7">
    <name type="scientific">Emericellopsis atlantica</name>
    <dbReference type="NCBI Taxonomy" id="2614577"/>
    <lineage>
        <taxon>Eukaryota</taxon>
        <taxon>Fungi</taxon>
        <taxon>Dikarya</taxon>
        <taxon>Ascomycota</taxon>
        <taxon>Pezizomycotina</taxon>
        <taxon>Sordariomycetes</taxon>
        <taxon>Hypocreomycetidae</taxon>
        <taxon>Hypocreales</taxon>
        <taxon>Bionectriaceae</taxon>
        <taxon>Emericellopsis</taxon>
    </lineage>
</organism>
<dbReference type="RefSeq" id="XP_046116088.1">
    <property type="nucleotide sequence ID" value="XM_046258341.1"/>
</dbReference>
<keyword evidence="7" id="KW-1185">Reference proteome</keyword>
<dbReference type="InterPro" id="IPR039852">
    <property type="entry name" value="CAND1/CAND2"/>
</dbReference>
<evidence type="ECO:0000256" key="2">
    <source>
        <dbReference type="ARBA" id="ARBA00022737"/>
    </source>
</evidence>
<reference evidence="6" key="1">
    <citation type="journal article" date="2021" name="IMA Fungus">
        <title>Genomic characterization of three marine fungi, including Emericellopsis atlantica sp. nov. with signatures of a generalist lifestyle and marine biomass degradation.</title>
        <authorList>
            <person name="Hagestad O.C."/>
            <person name="Hou L."/>
            <person name="Andersen J.H."/>
            <person name="Hansen E.H."/>
            <person name="Altermark B."/>
            <person name="Li C."/>
            <person name="Kuhnert E."/>
            <person name="Cox R.J."/>
            <person name="Crous P.W."/>
            <person name="Spatafora J.W."/>
            <person name="Lail K."/>
            <person name="Amirebrahimi M."/>
            <person name="Lipzen A."/>
            <person name="Pangilinan J."/>
            <person name="Andreopoulos W."/>
            <person name="Hayes R.D."/>
            <person name="Ng V."/>
            <person name="Grigoriev I.V."/>
            <person name="Jackson S.A."/>
            <person name="Sutton T.D.S."/>
            <person name="Dobson A.D.W."/>
            <person name="Rama T."/>
        </authorList>
    </citation>
    <scope>NUCLEOTIDE SEQUENCE</scope>
    <source>
        <strain evidence="6">TS7</strain>
    </source>
</reference>
<dbReference type="InterPro" id="IPR016024">
    <property type="entry name" value="ARM-type_fold"/>
</dbReference>